<feature type="region of interest" description="Disordered" evidence="13">
    <location>
        <begin position="681"/>
        <end position="791"/>
    </location>
</feature>
<evidence type="ECO:0000256" key="9">
    <source>
        <dbReference type="ARBA" id="ARBA00023242"/>
    </source>
</evidence>
<evidence type="ECO:0000259" key="16">
    <source>
        <dbReference type="PROSITE" id="PS51195"/>
    </source>
</evidence>
<evidence type="ECO:0000256" key="13">
    <source>
        <dbReference type="SAM" id="MobiDB-lite"/>
    </source>
</evidence>
<evidence type="ECO:0000256" key="4">
    <source>
        <dbReference type="ARBA" id="ARBA00022741"/>
    </source>
</evidence>
<dbReference type="PROSITE" id="PS51194">
    <property type="entry name" value="HELICASE_CTER"/>
    <property type="match status" value="1"/>
</dbReference>
<dbReference type="PANTHER" id="PTHR47959:SF8">
    <property type="entry name" value="RNA HELICASE"/>
    <property type="match status" value="1"/>
</dbReference>
<feature type="domain" description="Helicase C-terminal" evidence="15">
    <location>
        <begin position="266"/>
        <end position="410"/>
    </location>
</feature>
<evidence type="ECO:0000256" key="7">
    <source>
        <dbReference type="ARBA" id="ARBA00022840"/>
    </source>
</evidence>
<dbReference type="InterPro" id="IPR014014">
    <property type="entry name" value="RNA_helicase_DEAD_Q_motif"/>
</dbReference>
<dbReference type="GO" id="GO:0005730">
    <property type="term" value="C:nucleolus"/>
    <property type="evidence" value="ECO:0007669"/>
    <property type="project" value="UniProtKB-SubCell"/>
</dbReference>
<dbReference type="InterPro" id="IPR000629">
    <property type="entry name" value="RNA-helicase_DEAD-box_CS"/>
</dbReference>
<dbReference type="InterPro" id="IPR001650">
    <property type="entry name" value="Helicase_C-like"/>
</dbReference>
<dbReference type="InterPro" id="IPR033517">
    <property type="entry name" value="DDX54/DBP10_DEAD-box_helicase"/>
</dbReference>
<reference evidence="17 18" key="1">
    <citation type="submission" date="2024-04" db="EMBL/GenBank/DDBJ databases">
        <authorList>
            <person name="Rising A."/>
            <person name="Reimegard J."/>
            <person name="Sonavane S."/>
            <person name="Akerstrom W."/>
            <person name="Nylinder S."/>
            <person name="Hedman E."/>
            <person name="Kallberg Y."/>
        </authorList>
    </citation>
    <scope>NUCLEOTIDE SEQUENCE [LARGE SCALE GENOMIC DNA]</scope>
</reference>
<comment type="catalytic activity">
    <reaction evidence="10">
        <text>ATP + H2O = ADP + phosphate + H(+)</text>
        <dbReference type="Rhea" id="RHEA:13065"/>
        <dbReference type="ChEBI" id="CHEBI:15377"/>
        <dbReference type="ChEBI" id="CHEBI:15378"/>
        <dbReference type="ChEBI" id="CHEBI:30616"/>
        <dbReference type="ChEBI" id="CHEBI:43474"/>
        <dbReference type="ChEBI" id="CHEBI:456216"/>
        <dbReference type="EC" id="3.6.4.13"/>
    </reaction>
</comment>
<dbReference type="GO" id="GO:0005829">
    <property type="term" value="C:cytosol"/>
    <property type="evidence" value="ECO:0007669"/>
    <property type="project" value="TreeGrafter"/>
</dbReference>
<dbReference type="PROSITE" id="PS00039">
    <property type="entry name" value="DEAD_ATP_HELICASE"/>
    <property type="match status" value="1"/>
</dbReference>
<keyword evidence="7 12" id="KW-0067">ATP-binding</keyword>
<evidence type="ECO:0000259" key="14">
    <source>
        <dbReference type="PROSITE" id="PS51192"/>
    </source>
</evidence>
<feature type="domain" description="DEAD-box RNA helicase Q" evidence="16">
    <location>
        <begin position="33"/>
        <end position="61"/>
    </location>
</feature>
<keyword evidence="9" id="KW-0539">Nucleus</keyword>
<evidence type="ECO:0000256" key="8">
    <source>
        <dbReference type="ARBA" id="ARBA00022884"/>
    </source>
</evidence>
<comment type="similarity">
    <text evidence="2">Belongs to the DEAD box helicase family. DDX54/DBP10 subfamily.</text>
</comment>
<dbReference type="CDD" id="cd18787">
    <property type="entry name" value="SF2_C_DEAD"/>
    <property type="match status" value="1"/>
</dbReference>
<dbReference type="InterPro" id="IPR011545">
    <property type="entry name" value="DEAD/DEAH_box_helicase_dom"/>
</dbReference>
<comment type="subcellular location">
    <subcellularLocation>
        <location evidence="1">Nucleus</location>
        <location evidence="1">Nucleolus</location>
    </subcellularLocation>
</comment>
<accession>A0AAV1YS79</accession>
<dbReference type="InterPro" id="IPR050079">
    <property type="entry name" value="DEAD_box_RNA_helicase"/>
</dbReference>
<comment type="caution">
    <text evidence="17">The sequence shown here is derived from an EMBL/GenBank/DDBJ whole genome shotgun (WGS) entry which is preliminary data.</text>
</comment>
<dbReference type="EC" id="3.6.4.13" evidence="3"/>
<keyword evidence="18" id="KW-1185">Reference proteome</keyword>
<evidence type="ECO:0000256" key="1">
    <source>
        <dbReference type="ARBA" id="ARBA00004604"/>
    </source>
</evidence>
<dbReference type="CDD" id="cd17959">
    <property type="entry name" value="DEADc_DDX54"/>
    <property type="match status" value="1"/>
</dbReference>
<gene>
    <name evidence="17" type="ORF">LARSCL_LOCUS242</name>
</gene>
<dbReference type="AlphaFoldDB" id="A0AAV1YS79"/>
<evidence type="ECO:0000256" key="6">
    <source>
        <dbReference type="ARBA" id="ARBA00022806"/>
    </source>
</evidence>
<evidence type="ECO:0000256" key="3">
    <source>
        <dbReference type="ARBA" id="ARBA00012552"/>
    </source>
</evidence>
<protein>
    <recommendedName>
        <fullName evidence="3">RNA helicase</fullName>
        <ecNumber evidence="3">3.6.4.13</ecNumber>
    </recommendedName>
</protein>
<evidence type="ECO:0000256" key="12">
    <source>
        <dbReference type="RuleBase" id="RU000492"/>
    </source>
</evidence>
<keyword evidence="6 12" id="KW-0347">Helicase</keyword>
<dbReference type="FunFam" id="3.40.50.300:FF:000865">
    <property type="entry name" value="ATP-dependent RNA helicase DDX54"/>
    <property type="match status" value="1"/>
</dbReference>
<dbReference type="Gene3D" id="3.40.50.300">
    <property type="entry name" value="P-loop containing nucleotide triphosphate hydrolases"/>
    <property type="match status" value="2"/>
</dbReference>
<dbReference type="GO" id="GO:0016787">
    <property type="term" value="F:hydrolase activity"/>
    <property type="evidence" value="ECO:0007669"/>
    <property type="project" value="UniProtKB-KW"/>
</dbReference>
<organism evidence="17 18">
    <name type="scientific">Larinioides sclopetarius</name>
    <dbReference type="NCBI Taxonomy" id="280406"/>
    <lineage>
        <taxon>Eukaryota</taxon>
        <taxon>Metazoa</taxon>
        <taxon>Ecdysozoa</taxon>
        <taxon>Arthropoda</taxon>
        <taxon>Chelicerata</taxon>
        <taxon>Arachnida</taxon>
        <taxon>Araneae</taxon>
        <taxon>Araneomorphae</taxon>
        <taxon>Entelegynae</taxon>
        <taxon>Araneoidea</taxon>
        <taxon>Araneidae</taxon>
        <taxon>Larinioides</taxon>
    </lineage>
</organism>
<feature type="compositionally biased region" description="Basic and acidic residues" evidence="13">
    <location>
        <begin position="746"/>
        <end position="758"/>
    </location>
</feature>
<feature type="compositionally biased region" description="Polar residues" evidence="13">
    <location>
        <begin position="767"/>
        <end position="791"/>
    </location>
</feature>
<dbReference type="GO" id="GO:0003723">
    <property type="term" value="F:RNA binding"/>
    <property type="evidence" value="ECO:0007669"/>
    <property type="project" value="UniProtKB-KW"/>
</dbReference>
<dbReference type="EMBL" id="CAXIEN010000001">
    <property type="protein sequence ID" value="CAL1261174.1"/>
    <property type="molecule type" value="Genomic_DNA"/>
</dbReference>
<dbReference type="PANTHER" id="PTHR47959">
    <property type="entry name" value="ATP-DEPENDENT RNA HELICASE RHLE-RELATED"/>
    <property type="match status" value="1"/>
</dbReference>
<dbReference type="SMART" id="SM01123">
    <property type="entry name" value="DBP10CT"/>
    <property type="match status" value="1"/>
</dbReference>
<dbReference type="SMART" id="SM00487">
    <property type="entry name" value="DEXDc"/>
    <property type="match status" value="1"/>
</dbReference>
<evidence type="ECO:0000256" key="5">
    <source>
        <dbReference type="ARBA" id="ARBA00022801"/>
    </source>
</evidence>
<dbReference type="PROSITE" id="PS51195">
    <property type="entry name" value="Q_MOTIF"/>
    <property type="match status" value="1"/>
</dbReference>
<keyword evidence="5 12" id="KW-0378">Hydrolase</keyword>
<dbReference type="InterPro" id="IPR014001">
    <property type="entry name" value="Helicase_ATP-bd"/>
</dbReference>
<dbReference type="InterPro" id="IPR012541">
    <property type="entry name" value="DBP10_C"/>
</dbReference>
<evidence type="ECO:0000313" key="18">
    <source>
        <dbReference type="Proteomes" id="UP001497382"/>
    </source>
</evidence>
<keyword evidence="4 12" id="KW-0547">Nucleotide-binding</keyword>
<feature type="short sequence motif" description="Q motif" evidence="11">
    <location>
        <begin position="33"/>
        <end position="61"/>
    </location>
</feature>
<evidence type="ECO:0000313" key="17">
    <source>
        <dbReference type="EMBL" id="CAL1261174.1"/>
    </source>
</evidence>
<dbReference type="SMART" id="SM00490">
    <property type="entry name" value="HELICc"/>
    <property type="match status" value="1"/>
</dbReference>
<keyword evidence="8" id="KW-0694">RNA-binding</keyword>
<dbReference type="GO" id="GO:0003724">
    <property type="term" value="F:RNA helicase activity"/>
    <property type="evidence" value="ECO:0007669"/>
    <property type="project" value="UniProtKB-EC"/>
</dbReference>
<dbReference type="SUPFAM" id="SSF52540">
    <property type="entry name" value="P-loop containing nucleoside triphosphate hydrolases"/>
    <property type="match status" value="2"/>
</dbReference>
<name>A0AAV1YS79_9ARAC</name>
<evidence type="ECO:0000256" key="2">
    <source>
        <dbReference type="ARBA" id="ARBA00010379"/>
    </source>
</evidence>
<dbReference type="Proteomes" id="UP001497382">
    <property type="component" value="Unassembled WGS sequence"/>
</dbReference>
<dbReference type="Pfam" id="PF00270">
    <property type="entry name" value="DEAD"/>
    <property type="match status" value="1"/>
</dbReference>
<dbReference type="Pfam" id="PF00271">
    <property type="entry name" value="Helicase_C"/>
    <property type="match status" value="1"/>
</dbReference>
<evidence type="ECO:0000259" key="15">
    <source>
        <dbReference type="PROSITE" id="PS51194"/>
    </source>
</evidence>
<dbReference type="Pfam" id="PF08147">
    <property type="entry name" value="DBP10CT"/>
    <property type="match status" value="1"/>
</dbReference>
<feature type="domain" description="Helicase ATP-binding" evidence="14">
    <location>
        <begin position="64"/>
        <end position="236"/>
    </location>
</feature>
<sequence length="791" mass="91240">MNECLPSYLPHVSVMDISQLIPRDNEKKKKKSGGFQSLDLSKNVLRAVLKKGYKVPTPIQRKAIPVIMEGKNVVAMARTGSGKTAAFLIPMLERLKTRIPKSGARALIFSPTRELAMQTLKFTKELAINTGLKAALILGGDKIEDQFAAIHESPDIIIATPGRFLHLVVEMDLKLSSIEYVVFDEADRLFEMGFQDQLQEVLNRLPTERQTLLFSATLPKILVDFVKLGVEEPVLIRLDVDLQISENLKTSYFLCRTDDKTAVLLYLLKNVVDLEKELTVVFLATKHHVEYMKDVLEKANIPCSYIYSSLDQMARTINIAKFRTKKVGILLVTDIAARGIDIPLLDNVINFNFPFKPKLFVHRVGRVARAGRSGRAFSLIAPDETPYLLDLHLFLGKSIKFAKPDMQDEDGVCGTVPQTVIDDEADLLHSWHERYFDLKSMLKVSRNAYQQYLKSRPAASSESIRRMKKFSFSTVEIHPIFNDDAELEKNKMLAKMKNYRPNTTIFELGPLAKTQANAVMREKRKMHSRFVKQAAEESQENESVEETKNTLVSADEDDLKSFNQNVTVKKVPAYLKKSAFRDDEHYLTYMSSEHYKEKGLGLESTFERQAADAVLDFTGDENKSMKKLKSIKKWDRKKKKFVQDNDNEKAKKMKTESGVWIPKTYKSDLYKKWQEKNKIRYQQNDNDENEGDFGKQRRIPRHFKGSQEKSNRPPRRELKTTEEIYKARSKKERLMDHQKNRNKRKPKEEMGNKKEKFMGRQKKKNQLKSNRQFGSRNFKSKQSSTGNRRRR</sequence>
<proteinExistence type="inferred from homology"/>
<dbReference type="PROSITE" id="PS51192">
    <property type="entry name" value="HELICASE_ATP_BIND_1"/>
    <property type="match status" value="1"/>
</dbReference>
<dbReference type="InterPro" id="IPR027417">
    <property type="entry name" value="P-loop_NTPase"/>
</dbReference>
<evidence type="ECO:0000256" key="10">
    <source>
        <dbReference type="ARBA" id="ARBA00047984"/>
    </source>
</evidence>
<feature type="compositionally biased region" description="Basic and acidic residues" evidence="13">
    <location>
        <begin position="705"/>
        <end position="739"/>
    </location>
</feature>
<dbReference type="GO" id="GO:0005524">
    <property type="term" value="F:ATP binding"/>
    <property type="evidence" value="ECO:0007669"/>
    <property type="project" value="UniProtKB-KW"/>
</dbReference>
<evidence type="ECO:0000256" key="11">
    <source>
        <dbReference type="PROSITE-ProRule" id="PRU00552"/>
    </source>
</evidence>